<evidence type="ECO:0000313" key="2">
    <source>
        <dbReference type="EMBL" id="TXD72341.1"/>
    </source>
</evidence>
<reference evidence="2 3" key="1">
    <citation type="submission" date="2019-08" db="EMBL/GenBank/DDBJ databases">
        <title>Genome of Aequorivita antarctica SW49 (type strain).</title>
        <authorList>
            <person name="Bowman J.P."/>
        </authorList>
    </citation>
    <scope>NUCLEOTIDE SEQUENCE [LARGE SCALE GENOMIC DNA]</scope>
    <source>
        <strain evidence="2 3">SW49</strain>
    </source>
</reference>
<dbReference type="Gene3D" id="2.30.40.10">
    <property type="entry name" value="Urease, subunit C, domain 1"/>
    <property type="match status" value="1"/>
</dbReference>
<dbReference type="InterPro" id="IPR013108">
    <property type="entry name" value="Amidohydro_3"/>
</dbReference>
<dbReference type="Proteomes" id="UP000321497">
    <property type="component" value="Unassembled WGS sequence"/>
</dbReference>
<dbReference type="PANTHER" id="PTHR11647">
    <property type="entry name" value="HYDRANTOINASE/DIHYDROPYRIMIDINASE FAMILY MEMBER"/>
    <property type="match status" value="1"/>
</dbReference>
<proteinExistence type="predicted"/>
<dbReference type="GO" id="GO:0005829">
    <property type="term" value="C:cytosol"/>
    <property type="evidence" value="ECO:0007669"/>
    <property type="project" value="TreeGrafter"/>
</dbReference>
<gene>
    <name evidence="2" type="ORF">ESU54_13035</name>
</gene>
<dbReference type="PANTHER" id="PTHR11647:SF1">
    <property type="entry name" value="COLLAPSIN RESPONSE MEDIATOR PROTEIN"/>
    <property type="match status" value="1"/>
</dbReference>
<evidence type="ECO:0000313" key="3">
    <source>
        <dbReference type="Proteomes" id="UP000321497"/>
    </source>
</evidence>
<dbReference type="InterPro" id="IPR011059">
    <property type="entry name" value="Metal-dep_hydrolase_composite"/>
</dbReference>
<comment type="caution">
    <text evidence="2">The sequence shown here is derived from an EMBL/GenBank/DDBJ whole genome shotgun (WGS) entry which is preliminary data.</text>
</comment>
<dbReference type="Pfam" id="PF07969">
    <property type="entry name" value="Amidohydro_3"/>
    <property type="match status" value="1"/>
</dbReference>
<accession>A0A5C6YYK3</accession>
<protein>
    <submittedName>
        <fullName evidence="2">D-aminoacylase</fullName>
    </submittedName>
</protein>
<dbReference type="SUPFAM" id="SSF51338">
    <property type="entry name" value="Composite domain of metallo-dependent hydrolases"/>
    <property type="match status" value="1"/>
</dbReference>
<dbReference type="EMBL" id="VORT01000009">
    <property type="protein sequence ID" value="TXD72341.1"/>
    <property type="molecule type" value="Genomic_DNA"/>
</dbReference>
<dbReference type="CDD" id="cd01297">
    <property type="entry name" value="D-aminoacylase"/>
    <property type="match status" value="1"/>
</dbReference>
<dbReference type="PROSITE" id="PS51257">
    <property type="entry name" value="PROKAR_LIPOPROTEIN"/>
    <property type="match status" value="1"/>
</dbReference>
<sequence length="564" mass="61746">MKNKKNTFALILCIAVLFSCSETKTYDILIKNGQILDGSGEPSFVGDIGINADTIAAIGNLENAKGLQEIDATGLAVAPGFINMLSWANESLIADGKSQSDILQGVTLEVFGEGWSMGPLTKDSEKSIKGIGDGNIKYEVSWNTLGEYLEFLEKKGVTPNVASFVGAATLRINTVGFEDRAPTEEEMEAMKAMARTAMEEGAMGIGSALIYAPGFYASTEELIELCKVASEYDGMYISHMRSEGNRFLESLDELLQIADNANIRAEVYHLKQAGKDNWNKLEPAIAKIDSARSAGLHITTDMYNYTAGATGLDASMPPWVQEGGYAKWAERLQDLEIRKKVAKEMTTPTDEWENLMLATESYDRILLIGFKNDSLKYLTGKSLAEVAKLRNTSPEETAMDLVVQDGSRVGTVYFLMSEENVKKQIALPYMSFGSDAESSAPEGVFLKSSTHPRAYGNVARLLGKYVRDEKVISLEEAIYKLTSLPATNLKIKKRGALKEGYFADLALFDPKTIQDQATFEKPMQYATGMRHVFVNGVQVLKDGEHTGALPGKVVRGPGWKGNQQ</sequence>
<dbReference type="GO" id="GO:0016812">
    <property type="term" value="F:hydrolase activity, acting on carbon-nitrogen (but not peptide) bonds, in cyclic amides"/>
    <property type="evidence" value="ECO:0007669"/>
    <property type="project" value="TreeGrafter"/>
</dbReference>
<dbReference type="InterPro" id="IPR032466">
    <property type="entry name" value="Metal_Hydrolase"/>
</dbReference>
<dbReference type="RefSeq" id="WP_111844164.1">
    <property type="nucleotide sequence ID" value="NZ_UEGI01000004.1"/>
</dbReference>
<feature type="domain" description="Amidohydrolase 3" evidence="1">
    <location>
        <begin position="68"/>
        <end position="539"/>
    </location>
</feature>
<keyword evidence="3" id="KW-1185">Reference proteome</keyword>
<dbReference type="InterPro" id="IPR050378">
    <property type="entry name" value="Metallo-dep_Hydrolases_sf"/>
</dbReference>
<evidence type="ECO:0000259" key="1">
    <source>
        <dbReference type="Pfam" id="PF07969"/>
    </source>
</evidence>
<organism evidence="2 3">
    <name type="scientific">Aequorivita antarctica</name>
    <dbReference type="NCBI Taxonomy" id="153266"/>
    <lineage>
        <taxon>Bacteria</taxon>
        <taxon>Pseudomonadati</taxon>
        <taxon>Bacteroidota</taxon>
        <taxon>Flavobacteriia</taxon>
        <taxon>Flavobacteriales</taxon>
        <taxon>Flavobacteriaceae</taxon>
        <taxon>Aequorivita</taxon>
    </lineage>
</organism>
<dbReference type="AlphaFoldDB" id="A0A5C6YYK3"/>
<name>A0A5C6YYK3_9FLAO</name>
<dbReference type="Gene3D" id="3.20.20.140">
    <property type="entry name" value="Metal-dependent hydrolases"/>
    <property type="match status" value="2"/>
</dbReference>
<dbReference type="OrthoDB" id="9775607at2"/>
<dbReference type="SUPFAM" id="SSF51556">
    <property type="entry name" value="Metallo-dependent hydrolases"/>
    <property type="match status" value="1"/>
</dbReference>